<proteinExistence type="predicted"/>
<dbReference type="EMBL" id="JAFBCV010000010">
    <property type="protein sequence ID" value="MBM7839804.1"/>
    <property type="molecule type" value="Genomic_DNA"/>
</dbReference>
<dbReference type="Pfam" id="PF03235">
    <property type="entry name" value="GmrSD_N"/>
    <property type="match status" value="1"/>
</dbReference>
<sequence>MNTILSEKRIVDLMESAYSFFIPSYQRGYRWTKVQVTELLDDLWEFHQLNPKKDDAYWLQPIIVKQRQEHWEVIDGQQRLTTIAILLQTIKKALPFFVPNMYSMIYETREKSADFLAQVSKGDSLKDTNIDFYHMHQAYKTITAWFMNKPPEAIMHIAQRLREQVKVLWYEVEPTDDAIDLFARINIGKIPLTNAELIKALFLSRNHLSTAENDQEWIRLKQLEIAGEWDRIEYRLQDDSFWYFLHNDTEADYQNRIEWLFELVTNQYEHNVEDDVPYYTFHVFSEYLENESRLGKNRGQLLTSAWQDIQQLFMKMTEWYENRELYHYIGYLRATKTSIHSLLKLSLNKKKDAFVQSLKQRIAKSYDEFDISALTYSDKQSVRRTLLLFNILTLQNDAYSNTRFDFERFKNEKWDIEHIHSVNAKLPTDRSHQIALLNDAIPYLSNQGDLIKRIDDFNQQVETEQDFEVLYSEITRYFGDNQTNSIGNLTLLDSSTNRSYQNALFPIKRQTLINRDRTGTYIPIGTRNVFLKYYSRDVNQMNHWGPEDQTQYIDALLDELSTVIPNVKEGVLT</sequence>
<feature type="domain" description="GmrSD restriction endonucleases N-terminal" evidence="1">
    <location>
        <begin position="12"/>
        <end position="203"/>
    </location>
</feature>
<protein>
    <recommendedName>
        <fullName evidence="5">DUF262 domain-containing protein</fullName>
    </recommendedName>
</protein>
<dbReference type="InterPro" id="IPR004919">
    <property type="entry name" value="GmrSD_N"/>
</dbReference>
<dbReference type="Proteomes" id="UP001179280">
    <property type="component" value="Unassembled WGS sequence"/>
</dbReference>
<evidence type="ECO:0008006" key="5">
    <source>
        <dbReference type="Google" id="ProtNLM"/>
    </source>
</evidence>
<dbReference type="PANTHER" id="PTHR35149">
    <property type="entry name" value="SLL5132 PROTEIN"/>
    <property type="match status" value="1"/>
</dbReference>
<evidence type="ECO:0000259" key="2">
    <source>
        <dbReference type="Pfam" id="PF07510"/>
    </source>
</evidence>
<feature type="domain" description="GmrSD restriction endonucleases C-terminal" evidence="2">
    <location>
        <begin position="483"/>
        <end position="514"/>
    </location>
</feature>
<organism evidence="3 4">
    <name type="scientific">Shouchella xiaoxiensis</name>
    <dbReference type="NCBI Taxonomy" id="766895"/>
    <lineage>
        <taxon>Bacteria</taxon>
        <taxon>Bacillati</taxon>
        <taxon>Bacillota</taxon>
        <taxon>Bacilli</taxon>
        <taxon>Bacillales</taxon>
        <taxon>Bacillaceae</taxon>
        <taxon>Shouchella</taxon>
    </lineage>
</organism>
<accession>A0ABS2SWD0</accession>
<keyword evidence="4" id="KW-1185">Reference proteome</keyword>
<dbReference type="RefSeq" id="WP_204467019.1">
    <property type="nucleotide sequence ID" value="NZ_JAFBCV010000010.1"/>
</dbReference>
<comment type="caution">
    <text evidence="3">The sequence shown here is derived from an EMBL/GenBank/DDBJ whole genome shotgun (WGS) entry which is preliminary data.</text>
</comment>
<name>A0ABS2SWD0_9BACI</name>
<dbReference type="PANTHER" id="PTHR35149:SF1">
    <property type="entry name" value="DUF5655 DOMAIN-CONTAINING PROTEIN"/>
    <property type="match status" value="1"/>
</dbReference>
<gene>
    <name evidence="3" type="ORF">JOC54_003084</name>
</gene>
<evidence type="ECO:0000313" key="4">
    <source>
        <dbReference type="Proteomes" id="UP001179280"/>
    </source>
</evidence>
<dbReference type="InterPro" id="IPR011089">
    <property type="entry name" value="GmrSD_C"/>
</dbReference>
<reference evidence="3" key="1">
    <citation type="submission" date="2021-01" db="EMBL/GenBank/DDBJ databases">
        <title>Genomic Encyclopedia of Type Strains, Phase IV (KMG-IV): sequencing the most valuable type-strain genomes for metagenomic binning, comparative biology and taxonomic classification.</title>
        <authorList>
            <person name="Goeker M."/>
        </authorList>
    </citation>
    <scope>NUCLEOTIDE SEQUENCE</scope>
    <source>
        <strain evidence="3">DSM 21943</strain>
    </source>
</reference>
<evidence type="ECO:0000313" key="3">
    <source>
        <dbReference type="EMBL" id="MBM7839804.1"/>
    </source>
</evidence>
<evidence type="ECO:0000259" key="1">
    <source>
        <dbReference type="Pfam" id="PF03235"/>
    </source>
</evidence>
<dbReference type="Pfam" id="PF07510">
    <property type="entry name" value="GmrSD_C"/>
    <property type="match status" value="1"/>
</dbReference>